<dbReference type="InterPro" id="IPR007219">
    <property type="entry name" value="XnlR_reg_dom"/>
</dbReference>
<name>A0A397HGR8_ASPTH</name>
<dbReference type="SUPFAM" id="SSF57701">
    <property type="entry name" value="Zn2/Cys6 DNA-binding domain"/>
    <property type="match status" value="1"/>
</dbReference>
<dbReference type="CDD" id="cd00067">
    <property type="entry name" value="GAL4"/>
    <property type="match status" value="1"/>
</dbReference>
<evidence type="ECO:0000256" key="2">
    <source>
        <dbReference type="ARBA" id="ARBA00022723"/>
    </source>
</evidence>
<dbReference type="OrthoDB" id="435881at2759"/>
<dbReference type="GO" id="GO:0008270">
    <property type="term" value="F:zinc ion binding"/>
    <property type="evidence" value="ECO:0007669"/>
    <property type="project" value="InterPro"/>
</dbReference>
<feature type="region of interest" description="Disordered" evidence="7">
    <location>
        <begin position="1"/>
        <end position="25"/>
    </location>
</feature>
<organism evidence="9 10">
    <name type="scientific">Aspergillus thermomutatus</name>
    <name type="common">Neosartorya pseudofischeri</name>
    <dbReference type="NCBI Taxonomy" id="41047"/>
    <lineage>
        <taxon>Eukaryota</taxon>
        <taxon>Fungi</taxon>
        <taxon>Dikarya</taxon>
        <taxon>Ascomycota</taxon>
        <taxon>Pezizomycotina</taxon>
        <taxon>Eurotiomycetes</taxon>
        <taxon>Eurotiomycetidae</taxon>
        <taxon>Eurotiales</taxon>
        <taxon>Aspergillaceae</taxon>
        <taxon>Aspergillus</taxon>
        <taxon>Aspergillus subgen. Fumigati</taxon>
    </lineage>
</organism>
<feature type="compositionally biased region" description="Basic and acidic residues" evidence="7">
    <location>
        <begin position="629"/>
        <end position="641"/>
    </location>
</feature>
<evidence type="ECO:0000313" key="9">
    <source>
        <dbReference type="EMBL" id="RHZ62157.1"/>
    </source>
</evidence>
<keyword evidence="4" id="KW-0238">DNA-binding</keyword>
<dbReference type="CDD" id="cd12148">
    <property type="entry name" value="fungal_TF_MHR"/>
    <property type="match status" value="1"/>
</dbReference>
<dbReference type="Proteomes" id="UP000215305">
    <property type="component" value="Unassembled WGS sequence"/>
</dbReference>
<keyword evidence="2" id="KW-0479">Metal-binding</keyword>
<comment type="caution">
    <text evidence="9">The sequence shown here is derived from an EMBL/GenBank/DDBJ whole genome shotgun (WGS) entry which is preliminary data.</text>
</comment>
<dbReference type="STRING" id="41047.A0A397HGR8"/>
<dbReference type="Pfam" id="PF00172">
    <property type="entry name" value="Zn_clus"/>
    <property type="match status" value="1"/>
</dbReference>
<keyword evidence="5" id="KW-0804">Transcription</keyword>
<evidence type="ECO:0000256" key="1">
    <source>
        <dbReference type="ARBA" id="ARBA00004123"/>
    </source>
</evidence>
<dbReference type="RefSeq" id="XP_026616673.1">
    <property type="nucleotide sequence ID" value="XM_026761912.1"/>
</dbReference>
<proteinExistence type="predicted"/>
<evidence type="ECO:0000256" key="7">
    <source>
        <dbReference type="SAM" id="MobiDB-lite"/>
    </source>
</evidence>
<dbReference type="PANTHER" id="PTHR31001:SF50">
    <property type="entry name" value="ZN(II)2CYS6 TRANSCRIPTION FACTOR (EUROFUNG)"/>
    <property type="match status" value="1"/>
</dbReference>
<dbReference type="InterPro" id="IPR001138">
    <property type="entry name" value="Zn2Cys6_DnaBD"/>
</dbReference>
<feature type="domain" description="Zn(2)-C6 fungal-type" evidence="8">
    <location>
        <begin position="30"/>
        <end position="58"/>
    </location>
</feature>
<sequence>MMADRHRRIHTDAGPSQSQSGSSKHKARLSCESCHHRKKKCDKRVPCSNCCRSGIACVPVERARLPRGRSGKRACEHSPEVESEHNLTKRISRLEQLVLDLTEKHDRGVAERVSSSASISSDSVVLNRAESPRVWAPPADHLEKNTAVVDAYRKPSRPLPFSASPFWANVMNQTGDTDGTLASNLNNVRRLPPENGDSRQLDVGLDSHDITSSFPLPGQDPPRGSGSIQQTLFHLYFQRVDPFFKILHRPSLSTFLLGNKPYLDYESGHPAPEALAFAVYYAAACALSEQECMQILTVRKEPLVARLRAELDSALAKVDYVMTNDLTVLQAFVLSLMSSRSRDQSRRVWTLLGLAVRVAQALSLHLPEPPFPIRPFEREMRRRLWHGIGFLDVETAMDRASEPIMQASWFDSHPLSNVNDSDIALDMDYPIKESEDFTDTTFTIMILKAQSVARSLSFSDFTEPAVKSMNIRQQVVVDFQQTATKLLRNSRPDKIPFHWVARQVEECTNASLQLVSLRPLQRNTSFIPPRIRGDGLLKLAVTVLTKSQQLVNDPRSAPWRWIEHFFVPWHGLAVAIAELCVCEDQVVMEKYWPPVEQAFQRLRDLVADSRKELLWKPIEKIMARAQARRNELVDTQSRPDHPSSVPASVTLPSPALPPLDALPAVAPVLGHTGSLSTDVVASSLPETVAGISPWPNVWDAMEYGDPMLESTREASWLHYENFIGDLHDTVDFSLIPRSGFMG</sequence>
<dbReference type="GO" id="GO:0006351">
    <property type="term" value="P:DNA-templated transcription"/>
    <property type="evidence" value="ECO:0007669"/>
    <property type="project" value="InterPro"/>
</dbReference>
<dbReference type="InterPro" id="IPR036864">
    <property type="entry name" value="Zn2-C6_fun-type_DNA-bd_sf"/>
</dbReference>
<dbReference type="AlphaFoldDB" id="A0A397HGR8"/>
<dbReference type="EMBL" id="NKHU02000039">
    <property type="protein sequence ID" value="RHZ62157.1"/>
    <property type="molecule type" value="Genomic_DNA"/>
</dbReference>
<dbReference type="Gene3D" id="4.10.240.10">
    <property type="entry name" value="Zn(2)-C6 fungal-type DNA-binding domain"/>
    <property type="match status" value="1"/>
</dbReference>
<dbReference type="GO" id="GO:0005634">
    <property type="term" value="C:nucleus"/>
    <property type="evidence" value="ECO:0007669"/>
    <property type="project" value="UniProtKB-SubCell"/>
</dbReference>
<evidence type="ECO:0000256" key="6">
    <source>
        <dbReference type="ARBA" id="ARBA00023242"/>
    </source>
</evidence>
<dbReference type="PROSITE" id="PS50048">
    <property type="entry name" value="ZN2_CY6_FUNGAL_2"/>
    <property type="match status" value="1"/>
</dbReference>
<dbReference type="SMART" id="SM00066">
    <property type="entry name" value="GAL4"/>
    <property type="match status" value="1"/>
</dbReference>
<keyword evidence="6" id="KW-0539">Nucleus</keyword>
<dbReference type="PROSITE" id="PS00463">
    <property type="entry name" value="ZN2_CY6_FUNGAL_1"/>
    <property type="match status" value="1"/>
</dbReference>
<accession>A0A397HGR8</accession>
<evidence type="ECO:0000259" key="8">
    <source>
        <dbReference type="PROSITE" id="PS50048"/>
    </source>
</evidence>
<protein>
    <recommendedName>
        <fullName evidence="8">Zn(2)-C6 fungal-type domain-containing protein</fullName>
    </recommendedName>
</protein>
<dbReference type="VEuPathDB" id="FungiDB:CDV56_108293"/>
<evidence type="ECO:0000256" key="4">
    <source>
        <dbReference type="ARBA" id="ARBA00023125"/>
    </source>
</evidence>
<comment type="subcellular location">
    <subcellularLocation>
        <location evidence="1">Nucleus</location>
    </subcellularLocation>
</comment>
<evidence type="ECO:0000256" key="5">
    <source>
        <dbReference type="ARBA" id="ARBA00023163"/>
    </source>
</evidence>
<evidence type="ECO:0000256" key="3">
    <source>
        <dbReference type="ARBA" id="ARBA00023015"/>
    </source>
</evidence>
<gene>
    <name evidence="9" type="ORF">CDV56_108293</name>
</gene>
<feature type="region of interest" description="Disordered" evidence="7">
    <location>
        <begin position="629"/>
        <end position="650"/>
    </location>
</feature>
<keyword evidence="10" id="KW-1185">Reference proteome</keyword>
<dbReference type="GO" id="GO:0003677">
    <property type="term" value="F:DNA binding"/>
    <property type="evidence" value="ECO:0007669"/>
    <property type="project" value="UniProtKB-KW"/>
</dbReference>
<evidence type="ECO:0000313" key="10">
    <source>
        <dbReference type="Proteomes" id="UP000215305"/>
    </source>
</evidence>
<keyword evidence="3" id="KW-0805">Transcription regulation</keyword>
<dbReference type="GO" id="GO:0000981">
    <property type="term" value="F:DNA-binding transcription factor activity, RNA polymerase II-specific"/>
    <property type="evidence" value="ECO:0007669"/>
    <property type="project" value="InterPro"/>
</dbReference>
<dbReference type="Pfam" id="PF04082">
    <property type="entry name" value="Fungal_trans"/>
    <property type="match status" value="1"/>
</dbReference>
<dbReference type="GeneID" id="38130267"/>
<reference evidence="9" key="1">
    <citation type="submission" date="2018-08" db="EMBL/GenBank/DDBJ databases">
        <title>Draft genome sequence of azole-resistant Aspergillus thermomutatus (Neosartorya pseudofischeri) strain HMR AF 39, isolated from a human nasal aspirate.</title>
        <authorList>
            <person name="Parent-Michaud M."/>
            <person name="Dufresne P.J."/>
            <person name="Fournier E."/>
            <person name="Martineau C."/>
            <person name="Moreira S."/>
            <person name="Perkins V."/>
            <person name="De Repentigny L."/>
            <person name="Dufresne S.F."/>
        </authorList>
    </citation>
    <scope>NUCLEOTIDE SEQUENCE [LARGE SCALE GENOMIC DNA]</scope>
    <source>
        <strain evidence="9">HMR AF 39</strain>
    </source>
</reference>
<dbReference type="InterPro" id="IPR050613">
    <property type="entry name" value="Sec_Metabolite_Reg"/>
</dbReference>
<dbReference type="PANTHER" id="PTHR31001">
    <property type="entry name" value="UNCHARACTERIZED TRANSCRIPTIONAL REGULATORY PROTEIN"/>
    <property type="match status" value="1"/>
</dbReference>